<dbReference type="NCBIfam" id="NF041942">
    <property type="entry name" value="DVU2496_dom"/>
    <property type="match status" value="1"/>
</dbReference>
<proteinExistence type="predicted"/>
<dbReference type="RefSeq" id="WP_148339104.1">
    <property type="nucleotide sequence ID" value="NZ_LR699119.1"/>
</dbReference>
<name>A0A5E4PHN8_9COXI</name>
<accession>A0A5E4PHN8</accession>
<reference evidence="2 3" key="1">
    <citation type="submission" date="2019-08" db="EMBL/GenBank/DDBJ databases">
        <authorList>
            <person name="Guy L."/>
        </authorList>
    </citation>
    <scope>NUCLEOTIDE SEQUENCE [LARGE SCALE GENOMIC DNA]</scope>
    <source>
        <strain evidence="2 3">SGT-108</strain>
    </source>
</reference>
<dbReference type="OrthoDB" id="5638731at2"/>
<dbReference type="KEGG" id="asip:AQUSIP_11280"/>
<feature type="chain" id="PRO_5022941749" evidence="1">
    <location>
        <begin position="23"/>
        <end position="137"/>
    </location>
</feature>
<keyword evidence="1" id="KW-0732">Signal</keyword>
<feature type="signal peptide" evidence="1">
    <location>
        <begin position="1"/>
        <end position="22"/>
    </location>
</feature>
<dbReference type="AlphaFoldDB" id="A0A5E4PHN8"/>
<keyword evidence="3" id="KW-1185">Reference proteome</keyword>
<evidence type="ECO:0000313" key="2">
    <source>
        <dbReference type="EMBL" id="VVC75831.1"/>
    </source>
</evidence>
<evidence type="ECO:0000313" key="3">
    <source>
        <dbReference type="Proteomes" id="UP000324194"/>
    </source>
</evidence>
<organism evidence="2 3">
    <name type="scientific">Aquicella siphonis</name>
    <dbReference type="NCBI Taxonomy" id="254247"/>
    <lineage>
        <taxon>Bacteria</taxon>
        <taxon>Pseudomonadati</taxon>
        <taxon>Pseudomonadota</taxon>
        <taxon>Gammaproteobacteria</taxon>
        <taxon>Legionellales</taxon>
        <taxon>Coxiellaceae</taxon>
        <taxon>Aquicella</taxon>
    </lineage>
</organism>
<sequence length="137" mass="15148">MKACNLVILTLLSLIVPIKSMAVCKNVYTIGAYDKVFSNHAEVIKLGPLIAKDAPSTVPKSFLEADGSYGGGEAFCTIQAACDILMRQVESGVLPASENWHIYLLDADWDHDTYQLHPNDLRINRSVKVLKLVREKC</sequence>
<gene>
    <name evidence="2" type="ORF">AQUSIP_11280</name>
</gene>
<evidence type="ECO:0000256" key="1">
    <source>
        <dbReference type="SAM" id="SignalP"/>
    </source>
</evidence>
<protein>
    <submittedName>
        <fullName evidence="2">Uncharacterized protein</fullName>
    </submittedName>
</protein>
<dbReference type="InterPro" id="IPR049649">
    <property type="entry name" value="DVU2496-like_C"/>
</dbReference>
<dbReference type="EMBL" id="LR699119">
    <property type="protein sequence ID" value="VVC75831.1"/>
    <property type="molecule type" value="Genomic_DNA"/>
</dbReference>
<dbReference type="Proteomes" id="UP000324194">
    <property type="component" value="Chromosome 1"/>
</dbReference>